<dbReference type="Gene3D" id="3.40.50.11690">
    <property type="entry name" value="Cell division protein FtsQ/DivIB"/>
    <property type="match status" value="1"/>
</dbReference>
<dbReference type="EMBL" id="FWZX01000030">
    <property type="protein sequence ID" value="SMF71024.1"/>
    <property type="molecule type" value="Genomic_DNA"/>
</dbReference>
<dbReference type="STRING" id="560819.SAMN05428998_13020"/>
<comment type="similarity">
    <text evidence="9">Belongs to the FtsQ/DivIB family. FtsQ subfamily.</text>
</comment>
<feature type="domain" description="POTRA" evidence="11">
    <location>
        <begin position="88"/>
        <end position="156"/>
    </location>
</feature>
<dbReference type="InterPro" id="IPR005548">
    <property type="entry name" value="Cell_div_FtsQ/DivIB_C"/>
</dbReference>
<dbReference type="GO" id="GO:0032153">
    <property type="term" value="C:cell division site"/>
    <property type="evidence" value="ECO:0007669"/>
    <property type="project" value="UniProtKB-UniRule"/>
</dbReference>
<dbReference type="InterPro" id="IPR045335">
    <property type="entry name" value="FtsQ_C_sf"/>
</dbReference>
<dbReference type="InterPro" id="IPR013685">
    <property type="entry name" value="POTRA_FtsQ_type"/>
</dbReference>
<feature type="region of interest" description="Disordered" evidence="10">
    <location>
        <begin position="1"/>
        <end position="36"/>
    </location>
</feature>
<dbReference type="PANTHER" id="PTHR35851:SF1">
    <property type="entry name" value="CELL DIVISION PROTEIN FTSQ"/>
    <property type="match status" value="1"/>
</dbReference>
<keyword evidence="13" id="KW-1185">Reference proteome</keyword>
<dbReference type="Gene3D" id="3.10.20.310">
    <property type="entry name" value="membrane protein fhac"/>
    <property type="match status" value="1"/>
</dbReference>
<evidence type="ECO:0000256" key="1">
    <source>
        <dbReference type="ARBA" id="ARBA00004370"/>
    </source>
</evidence>
<dbReference type="PANTHER" id="PTHR35851">
    <property type="entry name" value="CELL DIVISION PROTEIN FTSQ"/>
    <property type="match status" value="1"/>
</dbReference>
<dbReference type="Pfam" id="PF08478">
    <property type="entry name" value="POTRA_1"/>
    <property type="match status" value="1"/>
</dbReference>
<keyword evidence="5 9" id="KW-0812">Transmembrane</keyword>
<keyword evidence="7 9" id="KW-0472">Membrane</keyword>
<keyword evidence="2 9" id="KW-1003">Cell membrane</keyword>
<reference evidence="12 13" key="1">
    <citation type="submission" date="2017-04" db="EMBL/GenBank/DDBJ databases">
        <authorList>
            <person name="Afonso C.L."/>
            <person name="Miller P.J."/>
            <person name="Scott M.A."/>
            <person name="Spackman E."/>
            <person name="Goraichik I."/>
            <person name="Dimitrov K.M."/>
            <person name="Suarez D.L."/>
            <person name="Swayne D.E."/>
        </authorList>
    </citation>
    <scope>NUCLEOTIDE SEQUENCE [LARGE SCALE GENOMIC DNA]</scope>
    <source>
        <strain evidence="12 13">USBA 355</strain>
    </source>
</reference>
<evidence type="ECO:0000256" key="2">
    <source>
        <dbReference type="ARBA" id="ARBA00022475"/>
    </source>
</evidence>
<feature type="transmembrane region" description="Helical" evidence="9">
    <location>
        <begin position="45"/>
        <end position="63"/>
    </location>
</feature>
<dbReference type="RefSeq" id="WP_085125596.1">
    <property type="nucleotide sequence ID" value="NZ_FWZX01000030.1"/>
</dbReference>
<keyword evidence="6 9" id="KW-1133">Transmembrane helix</keyword>
<dbReference type="InterPro" id="IPR034746">
    <property type="entry name" value="POTRA"/>
</dbReference>
<evidence type="ECO:0000256" key="7">
    <source>
        <dbReference type="ARBA" id="ARBA00023136"/>
    </source>
</evidence>
<comment type="subcellular location">
    <subcellularLocation>
        <location evidence="9">Cell inner membrane</location>
        <topology evidence="9">Single-pass type II membrane protein</topology>
    </subcellularLocation>
    <subcellularLocation>
        <location evidence="1">Membrane</location>
    </subcellularLocation>
    <text evidence="9">Localizes to the division septum.</text>
</comment>
<dbReference type="AlphaFoldDB" id="A0A1Y6CSP4"/>
<evidence type="ECO:0000256" key="4">
    <source>
        <dbReference type="ARBA" id="ARBA00022618"/>
    </source>
</evidence>
<dbReference type="GO" id="GO:0090529">
    <property type="term" value="P:cell septum assembly"/>
    <property type="evidence" value="ECO:0007669"/>
    <property type="project" value="InterPro"/>
</dbReference>
<dbReference type="PROSITE" id="PS51779">
    <property type="entry name" value="POTRA"/>
    <property type="match status" value="1"/>
</dbReference>
<dbReference type="Pfam" id="PF03799">
    <property type="entry name" value="FtsQ_DivIB_C"/>
    <property type="match status" value="1"/>
</dbReference>
<protein>
    <recommendedName>
        <fullName evidence="9">Cell division protein FtsQ</fullName>
    </recommendedName>
</protein>
<name>A0A1Y6CSP4_9PROT</name>
<evidence type="ECO:0000313" key="12">
    <source>
        <dbReference type="EMBL" id="SMF71024.1"/>
    </source>
</evidence>
<comment type="function">
    <text evidence="9">Essential cell division protein.</text>
</comment>
<evidence type="ECO:0000256" key="5">
    <source>
        <dbReference type="ARBA" id="ARBA00022692"/>
    </source>
</evidence>
<keyword evidence="4 9" id="KW-0132">Cell division</keyword>
<organism evidence="12 13">
    <name type="scientific">Tistlia consotensis USBA 355</name>
    <dbReference type="NCBI Taxonomy" id="560819"/>
    <lineage>
        <taxon>Bacteria</taxon>
        <taxon>Pseudomonadati</taxon>
        <taxon>Pseudomonadota</taxon>
        <taxon>Alphaproteobacteria</taxon>
        <taxon>Rhodospirillales</taxon>
        <taxon>Rhodovibrionaceae</taxon>
        <taxon>Tistlia</taxon>
    </lineage>
</organism>
<gene>
    <name evidence="9" type="primary">ftsQ</name>
    <name evidence="12" type="ORF">SAMN05428998_13020</name>
</gene>
<keyword evidence="8 9" id="KW-0131">Cell cycle</keyword>
<evidence type="ECO:0000256" key="6">
    <source>
        <dbReference type="ARBA" id="ARBA00022989"/>
    </source>
</evidence>
<evidence type="ECO:0000256" key="10">
    <source>
        <dbReference type="SAM" id="MobiDB-lite"/>
    </source>
</evidence>
<dbReference type="Proteomes" id="UP000192917">
    <property type="component" value="Unassembled WGS sequence"/>
</dbReference>
<evidence type="ECO:0000313" key="13">
    <source>
        <dbReference type="Proteomes" id="UP000192917"/>
    </source>
</evidence>
<evidence type="ECO:0000259" key="11">
    <source>
        <dbReference type="PROSITE" id="PS51779"/>
    </source>
</evidence>
<dbReference type="InterPro" id="IPR026579">
    <property type="entry name" value="FtsQ"/>
</dbReference>
<dbReference type="GO" id="GO:0043093">
    <property type="term" value="P:FtsZ-dependent cytokinesis"/>
    <property type="evidence" value="ECO:0007669"/>
    <property type="project" value="UniProtKB-UniRule"/>
</dbReference>
<dbReference type="HAMAP" id="MF_00911">
    <property type="entry name" value="FtsQ_subfam"/>
    <property type="match status" value="1"/>
</dbReference>
<evidence type="ECO:0000256" key="9">
    <source>
        <dbReference type="HAMAP-Rule" id="MF_00911"/>
    </source>
</evidence>
<evidence type="ECO:0000256" key="3">
    <source>
        <dbReference type="ARBA" id="ARBA00022519"/>
    </source>
</evidence>
<dbReference type="GO" id="GO:0005886">
    <property type="term" value="C:plasma membrane"/>
    <property type="evidence" value="ECO:0007669"/>
    <property type="project" value="UniProtKB-SubCell"/>
</dbReference>
<keyword evidence="3 9" id="KW-0997">Cell inner membrane</keyword>
<accession>A0A1Y6CSP4</accession>
<evidence type="ECO:0000256" key="8">
    <source>
        <dbReference type="ARBA" id="ARBA00023306"/>
    </source>
</evidence>
<proteinExistence type="inferred from homology"/>
<sequence length="297" mass="32503">MRLSRAKGASGANPTARPRPPVRGRPNARSGRRPAARRPRRWGRWLGYGLPVVLLLGTGGLIWHSGILDRAASAAGEATLQLTGDLGLKVRDVLVEGRSHTESDQLLGLLGVRRGMPILAFDPGQARERLDQLPWVADAEVERRLPDTLFIRLIEKTPLALWQHDGKITVIDTRGDVIPGVSPGRFSKLLLVVGEDAAPHAAELIEMLNGEPDLAGKVTAAIRVGDRRWNLRLDGNIDVRLPEDGAPAAWSRFAQMVRQEHLLDHDVAVVDLRLPDRLIVRTSRGGVPPLRAKGQET</sequence>